<proteinExistence type="predicted"/>
<protein>
    <submittedName>
        <fullName evidence="2">RRM domain-containing protein</fullName>
    </submittedName>
</protein>
<organism evidence="1 2">
    <name type="scientific">Panagrolaimus sp. PS1159</name>
    <dbReference type="NCBI Taxonomy" id="55785"/>
    <lineage>
        <taxon>Eukaryota</taxon>
        <taxon>Metazoa</taxon>
        <taxon>Ecdysozoa</taxon>
        <taxon>Nematoda</taxon>
        <taxon>Chromadorea</taxon>
        <taxon>Rhabditida</taxon>
        <taxon>Tylenchina</taxon>
        <taxon>Panagrolaimomorpha</taxon>
        <taxon>Panagrolaimoidea</taxon>
        <taxon>Panagrolaimidae</taxon>
        <taxon>Panagrolaimus</taxon>
    </lineage>
</organism>
<evidence type="ECO:0000313" key="2">
    <source>
        <dbReference type="WBParaSite" id="PS1159_v2.g5348.t2"/>
    </source>
</evidence>
<sequence length="160" mass="18515">MNFFRGFGKIRDVILKSGFGFVEFDDTRDAADAVEELNGRDLCGERVKIELSRRNGRDDRGGDRRRFDDRGGFGFVEFDDTRDAADAVEELNGRDLCGERVKIELSRRNGRDDRGGDRRRFDDRGGRSNKREKYGPPVQTRYRLLVDNLSTRCSWQVNKL</sequence>
<name>A0AC35GH86_9BILA</name>
<dbReference type="WBParaSite" id="PS1159_v2.g5348.t2">
    <property type="protein sequence ID" value="PS1159_v2.g5348.t2"/>
    <property type="gene ID" value="PS1159_v2.g5348"/>
</dbReference>
<evidence type="ECO:0000313" key="1">
    <source>
        <dbReference type="Proteomes" id="UP000887580"/>
    </source>
</evidence>
<reference evidence="2" key="1">
    <citation type="submission" date="2022-11" db="UniProtKB">
        <authorList>
            <consortium name="WormBaseParasite"/>
        </authorList>
    </citation>
    <scope>IDENTIFICATION</scope>
</reference>
<dbReference type="Proteomes" id="UP000887580">
    <property type="component" value="Unplaced"/>
</dbReference>
<accession>A0AC35GH86</accession>